<dbReference type="OrthoDB" id="87545at2157"/>
<sequence>MIRPAEPADYRALRAIQEAALDEHWPDLLELGVDGPPICLVAETDRPVGYALVVDGDDVAYVAELAVAPAEQGQGYGSELLAALLDRLRSAGFETIRLTARADDDRVRSFYETFGFDAVDEVPDHYDDGDAVVLARSL</sequence>
<evidence type="ECO:0000259" key="3">
    <source>
        <dbReference type="PROSITE" id="PS51186"/>
    </source>
</evidence>
<keyword evidence="2" id="KW-0012">Acyltransferase</keyword>
<gene>
    <name evidence="4" type="ORF">SAMN05216559_1317</name>
</gene>
<accession>A0A1I6KQK2</accession>
<evidence type="ECO:0000256" key="1">
    <source>
        <dbReference type="ARBA" id="ARBA00022679"/>
    </source>
</evidence>
<dbReference type="Gene3D" id="3.40.630.30">
    <property type="match status" value="1"/>
</dbReference>
<dbReference type="InterPro" id="IPR000182">
    <property type="entry name" value="GNAT_dom"/>
</dbReference>
<keyword evidence="5" id="KW-1185">Reference proteome</keyword>
<organism evidence="4 5">
    <name type="scientific">Halomicrobium zhouii</name>
    <dbReference type="NCBI Taxonomy" id="767519"/>
    <lineage>
        <taxon>Archaea</taxon>
        <taxon>Methanobacteriati</taxon>
        <taxon>Methanobacteriota</taxon>
        <taxon>Stenosarchaea group</taxon>
        <taxon>Halobacteria</taxon>
        <taxon>Halobacteriales</taxon>
        <taxon>Haloarculaceae</taxon>
        <taxon>Halomicrobium</taxon>
    </lineage>
</organism>
<name>A0A1I6KQK2_9EURY</name>
<protein>
    <submittedName>
        <fullName evidence="4">Ribosomal-protein-alanine N-acetyltransferase</fullName>
    </submittedName>
</protein>
<reference evidence="4 5" key="1">
    <citation type="submission" date="2016-10" db="EMBL/GenBank/DDBJ databases">
        <authorList>
            <person name="de Groot N.N."/>
        </authorList>
    </citation>
    <scope>NUCLEOTIDE SEQUENCE [LARGE SCALE GENOMIC DNA]</scope>
    <source>
        <strain evidence="4 5">CGMCC 1.10457</strain>
    </source>
</reference>
<evidence type="ECO:0000256" key="2">
    <source>
        <dbReference type="ARBA" id="ARBA00023315"/>
    </source>
</evidence>
<dbReference type="PROSITE" id="PS51186">
    <property type="entry name" value="GNAT"/>
    <property type="match status" value="1"/>
</dbReference>
<dbReference type="RefSeq" id="WP_089815006.1">
    <property type="nucleotide sequence ID" value="NZ_FOZK01000001.1"/>
</dbReference>
<dbReference type="CDD" id="cd04301">
    <property type="entry name" value="NAT_SF"/>
    <property type="match status" value="1"/>
</dbReference>
<evidence type="ECO:0000313" key="5">
    <source>
        <dbReference type="Proteomes" id="UP000199062"/>
    </source>
</evidence>
<dbReference type="STRING" id="767519.SAMN05216559_1317"/>
<dbReference type="PANTHER" id="PTHR43877">
    <property type="entry name" value="AMINOALKYLPHOSPHONATE N-ACETYLTRANSFERASE-RELATED-RELATED"/>
    <property type="match status" value="1"/>
</dbReference>
<proteinExistence type="predicted"/>
<dbReference type="InterPro" id="IPR050832">
    <property type="entry name" value="Bact_Acetyltransf"/>
</dbReference>
<evidence type="ECO:0000313" key="4">
    <source>
        <dbReference type="EMBL" id="SFR93525.1"/>
    </source>
</evidence>
<dbReference type="Proteomes" id="UP000199062">
    <property type="component" value="Unassembled WGS sequence"/>
</dbReference>
<dbReference type="InterPro" id="IPR016181">
    <property type="entry name" value="Acyl_CoA_acyltransferase"/>
</dbReference>
<dbReference type="GO" id="GO:0016747">
    <property type="term" value="F:acyltransferase activity, transferring groups other than amino-acyl groups"/>
    <property type="evidence" value="ECO:0007669"/>
    <property type="project" value="InterPro"/>
</dbReference>
<dbReference type="Pfam" id="PF00583">
    <property type="entry name" value="Acetyltransf_1"/>
    <property type="match status" value="1"/>
</dbReference>
<dbReference type="SUPFAM" id="SSF55729">
    <property type="entry name" value="Acyl-CoA N-acyltransferases (Nat)"/>
    <property type="match status" value="1"/>
</dbReference>
<dbReference type="AlphaFoldDB" id="A0A1I6KQK2"/>
<feature type="domain" description="N-acetyltransferase" evidence="3">
    <location>
        <begin position="1"/>
        <end position="138"/>
    </location>
</feature>
<dbReference type="EMBL" id="FOZK01000001">
    <property type="protein sequence ID" value="SFR93525.1"/>
    <property type="molecule type" value="Genomic_DNA"/>
</dbReference>
<keyword evidence="1 4" id="KW-0808">Transferase</keyword>